<keyword evidence="4 6" id="KW-0808">Transferase</keyword>
<dbReference type="NCBIfam" id="TIGR00138">
    <property type="entry name" value="rsmG_gidB"/>
    <property type="match status" value="1"/>
</dbReference>
<name>A0A9Q3WN52_9RHOB</name>
<keyword evidence="1 6" id="KW-0963">Cytoplasm</keyword>
<comment type="subcellular location">
    <subcellularLocation>
        <location evidence="6">Cytoplasm</location>
    </subcellularLocation>
</comment>
<keyword evidence="5 6" id="KW-0949">S-adenosyl-L-methionine</keyword>
<dbReference type="Pfam" id="PF02527">
    <property type="entry name" value="GidB"/>
    <property type="match status" value="1"/>
</dbReference>
<evidence type="ECO:0000313" key="7">
    <source>
        <dbReference type="EMBL" id="MCE8539004.1"/>
    </source>
</evidence>
<dbReference type="Proteomes" id="UP000813672">
    <property type="component" value="Unassembled WGS sequence"/>
</dbReference>
<dbReference type="RefSeq" id="WP_234220886.1">
    <property type="nucleotide sequence ID" value="NZ_JAGQAF010000010.1"/>
</dbReference>
<feature type="binding site" evidence="6">
    <location>
        <position position="137"/>
    </location>
    <ligand>
        <name>S-adenosyl-L-methionine</name>
        <dbReference type="ChEBI" id="CHEBI:59789"/>
    </ligand>
</feature>
<comment type="caution">
    <text evidence="7">The sequence shown here is derived from an EMBL/GenBank/DDBJ whole genome shotgun (WGS) entry which is preliminary data.</text>
</comment>
<accession>A0A9Q3WN52</accession>
<dbReference type="Gene3D" id="3.40.50.150">
    <property type="entry name" value="Vaccinia Virus protein VP39"/>
    <property type="match status" value="1"/>
</dbReference>
<dbReference type="HAMAP" id="MF_00074">
    <property type="entry name" value="16SrRNA_methyltr_G"/>
    <property type="match status" value="1"/>
</dbReference>
<comment type="similarity">
    <text evidence="6">Belongs to the methyltransferase superfamily. RNA methyltransferase RsmG family.</text>
</comment>
<feature type="binding site" evidence="6">
    <location>
        <position position="69"/>
    </location>
    <ligand>
        <name>S-adenosyl-L-methionine</name>
        <dbReference type="ChEBI" id="CHEBI:59789"/>
    </ligand>
</feature>
<keyword evidence="3 6" id="KW-0489">Methyltransferase</keyword>
<evidence type="ECO:0000256" key="4">
    <source>
        <dbReference type="ARBA" id="ARBA00022679"/>
    </source>
</evidence>
<protein>
    <recommendedName>
        <fullName evidence="6">Ribosomal RNA small subunit methyltransferase G</fullName>
        <ecNumber evidence="6">2.1.1.170</ecNumber>
    </recommendedName>
    <alternativeName>
        <fullName evidence="6">16S rRNA 7-methylguanosine methyltransferase</fullName>
        <shortName evidence="6">16S rRNA m7G methyltransferase</shortName>
    </alternativeName>
</protein>
<organism evidence="7 8">
    <name type="scientific">Ruegeria pomeroyi</name>
    <dbReference type="NCBI Taxonomy" id="89184"/>
    <lineage>
        <taxon>Bacteria</taxon>
        <taxon>Pseudomonadati</taxon>
        <taxon>Pseudomonadota</taxon>
        <taxon>Alphaproteobacteria</taxon>
        <taxon>Rhodobacterales</taxon>
        <taxon>Roseobacteraceae</taxon>
        <taxon>Ruegeria</taxon>
    </lineage>
</organism>
<dbReference type="EMBL" id="JAGQAF010000010">
    <property type="protein sequence ID" value="MCE8539004.1"/>
    <property type="molecule type" value="Genomic_DNA"/>
</dbReference>
<evidence type="ECO:0000256" key="6">
    <source>
        <dbReference type="HAMAP-Rule" id="MF_00074"/>
    </source>
</evidence>
<comment type="function">
    <text evidence="6">Specifically methylates the N7 position of guanine in position 527 of 16S rRNA.</text>
</comment>
<keyword evidence="2 6" id="KW-0698">rRNA processing</keyword>
<evidence type="ECO:0000256" key="2">
    <source>
        <dbReference type="ARBA" id="ARBA00022552"/>
    </source>
</evidence>
<evidence type="ECO:0000313" key="8">
    <source>
        <dbReference type="Proteomes" id="UP000813672"/>
    </source>
</evidence>
<dbReference type="PANTHER" id="PTHR31760">
    <property type="entry name" value="S-ADENOSYL-L-METHIONINE-DEPENDENT METHYLTRANSFERASES SUPERFAMILY PROTEIN"/>
    <property type="match status" value="1"/>
</dbReference>
<proteinExistence type="inferred from homology"/>
<comment type="caution">
    <text evidence="6">Lacks conserved residue(s) required for the propagation of feature annotation.</text>
</comment>
<dbReference type="PANTHER" id="PTHR31760:SF0">
    <property type="entry name" value="S-ADENOSYL-L-METHIONINE-DEPENDENT METHYLTRANSFERASES SUPERFAMILY PROTEIN"/>
    <property type="match status" value="1"/>
</dbReference>
<dbReference type="PIRSF" id="PIRSF003078">
    <property type="entry name" value="GidB"/>
    <property type="match status" value="1"/>
</dbReference>
<feature type="binding site" evidence="6">
    <location>
        <begin position="123"/>
        <end position="124"/>
    </location>
    <ligand>
        <name>S-adenosyl-L-methionine</name>
        <dbReference type="ChEBI" id="CHEBI:59789"/>
    </ligand>
</feature>
<gene>
    <name evidence="6 7" type="primary">rsmG</name>
    <name evidence="7" type="ORF">KBY27_16235</name>
</gene>
<dbReference type="SUPFAM" id="SSF53335">
    <property type="entry name" value="S-adenosyl-L-methionine-dependent methyltransferases"/>
    <property type="match status" value="1"/>
</dbReference>
<dbReference type="InterPro" id="IPR003682">
    <property type="entry name" value="rRNA_ssu_MeTfrase_G"/>
</dbReference>
<dbReference type="GO" id="GO:0070043">
    <property type="term" value="F:rRNA (guanine-N7-)-methyltransferase activity"/>
    <property type="evidence" value="ECO:0007669"/>
    <property type="project" value="UniProtKB-UniRule"/>
</dbReference>
<sequence>MTTHNGESLNVSRETFDRLSIFAELVKKWNPRINLVSKRSLDDLWTRHIIDSIQVFRNAPVGGLWVDLGSGGGFPGMICAILGAEEMPDTRFICVESDQRKSAFLRSAARECGVNCQVISQRIEVLDPLNADILSARALTDLTGLLGFAERHLKSGGTALFPKGVNWKKEMQEAAKQWNFSYEAVTSLTEPQAVLLKITGVTRV</sequence>
<dbReference type="GO" id="GO:0005829">
    <property type="term" value="C:cytosol"/>
    <property type="evidence" value="ECO:0007669"/>
    <property type="project" value="TreeGrafter"/>
</dbReference>
<evidence type="ECO:0000256" key="5">
    <source>
        <dbReference type="ARBA" id="ARBA00022691"/>
    </source>
</evidence>
<evidence type="ECO:0000256" key="1">
    <source>
        <dbReference type="ARBA" id="ARBA00022490"/>
    </source>
</evidence>
<dbReference type="AlphaFoldDB" id="A0A9Q3WN52"/>
<feature type="binding site" evidence="6">
    <location>
        <position position="74"/>
    </location>
    <ligand>
        <name>S-adenosyl-L-methionine</name>
        <dbReference type="ChEBI" id="CHEBI:59789"/>
    </ligand>
</feature>
<dbReference type="InterPro" id="IPR029063">
    <property type="entry name" value="SAM-dependent_MTases_sf"/>
</dbReference>
<evidence type="ECO:0000256" key="3">
    <source>
        <dbReference type="ARBA" id="ARBA00022603"/>
    </source>
</evidence>
<comment type="catalytic activity">
    <reaction evidence="6">
        <text>guanosine(527) in 16S rRNA + S-adenosyl-L-methionine = N(7)-methylguanosine(527) in 16S rRNA + S-adenosyl-L-homocysteine</text>
        <dbReference type="Rhea" id="RHEA:42732"/>
        <dbReference type="Rhea" id="RHEA-COMP:10209"/>
        <dbReference type="Rhea" id="RHEA-COMP:10210"/>
        <dbReference type="ChEBI" id="CHEBI:57856"/>
        <dbReference type="ChEBI" id="CHEBI:59789"/>
        <dbReference type="ChEBI" id="CHEBI:74269"/>
        <dbReference type="ChEBI" id="CHEBI:74480"/>
        <dbReference type="EC" id="2.1.1.170"/>
    </reaction>
</comment>
<reference evidence="7" key="1">
    <citation type="journal article" date="2021" name="Environ. Microbiol.">
        <title>Cryptic niche differentiation of novel sediment ecotypes of Rugeria pomeroyi correlates with nitrate respiration.</title>
        <authorList>
            <person name="Lin X."/>
            <person name="McNichol J."/>
            <person name="Chu X."/>
            <person name="Qian Y."/>
            <person name="Luo H."/>
        </authorList>
    </citation>
    <scope>NUCLEOTIDE SEQUENCE</scope>
    <source>
        <strain evidence="7">SZCCDBB064</strain>
    </source>
</reference>
<dbReference type="EC" id="2.1.1.170" evidence="6"/>